<proteinExistence type="predicted"/>
<organism>
    <name type="scientific">Ixodes scapularis</name>
    <name type="common">Black-legged tick</name>
    <name type="synonym">Deer tick</name>
    <dbReference type="NCBI Taxonomy" id="6945"/>
    <lineage>
        <taxon>Eukaryota</taxon>
        <taxon>Metazoa</taxon>
        <taxon>Ecdysozoa</taxon>
        <taxon>Arthropoda</taxon>
        <taxon>Chelicerata</taxon>
        <taxon>Arachnida</taxon>
        <taxon>Acari</taxon>
        <taxon>Parasitiformes</taxon>
        <taxon>Ixodida</taxon>
        <taxon>Ixodoidea</taxon>
        <taxon>Ixodidae</taxon>
        <taxon>Ixodinae</taxon>
        <taxon>Ixodes</taxon>
    </lineage>
</organism>
<dbReference type="EnsemblMetazoa" id="ISCW002537-RA">
    <property type="protein sequence ID" value="ISCW002537-PA"/>
    <property type="gene ID" value="ISCW002537"/>
</dbReference>
<gene>
    <name evidence="2" type="ORF">IscW_ISCW002537</name>
</gene>
<reference evidence="3" key="2">
    <citation type="submission" date="2020-05" db="UniProtKB">
        <authorList>
            <consortium name="EnsemblMetazoa"/>
        </authorList>
    </citation>
    <scope>IDENTIFICATION</scope>
    <source>
        <strain evidence="3">wikel</strain>
    </source>
</reference>
<reference evidence="2 4" key="1">
    <citation type="submission" date="2008-03" db="EMBL/GenBank/DDBJ databases">
        <title>Annotation of Ixodes scapularis.</title>
        <authorList>
            <consortium name="Ixodes scapularis Genome Project Consortium"/>
            <person name="Caler E."/>
            <person name="Hannick L.I."/>
            <person name="Bidwell S."/>
            <person name="Joardar V."/>
            <person name="Thiagarajan M."/>
            <person name="Amedeo P."/>
            <person name="Galinsky K.J."/>
            <person name="Schobel S."/>
            <person name="Inman J."/>
            <person name="Hostetler J."/>
            <person name="Miller J."/>
            <person name="Hammond M."/>
            <person name="Megy K."/>
            <person name="Lawson D."/>
            <person name="Kodira C."/>
            <person name="Sutton G."/>
            <person name="Meyer J."/>
            <person name="Hill C.A."/>
            <person name="Birren B."/>
            <person name="Nene V."/>
            <person name="Collins F."/>
            <person name="Alarcon-Chaidez F."/>
            <person name="Wikel S."/>
            <person name="Strausberg R."/>
        </authorList>
    </citation>
    <scope>NUCLEOTIDE SEQUENCE [LARGE SCALE GENOMIC DNA]</scope>
    <source>
        <strain evidence="4">Wikel</strain>
        <strain evidence="2">Wikel colony</strain>
    </source>
</reference>
<evidence type="ECO:0000256" key="1">
    <source>
        <dbReference type="SAM" id="MobiDB-lite"/>
    </source>
</evidence>
<dbReference type="VEuPathDB" id="VectorBase:ISCW002537"/>
<accession>B7P9E3</accession>
<keyword evidence="4" id="KW-1185">Reference proteome</keyword>
<evidence type="ECO:0000313" key="4">
    <source>
        <dbReference type="Proteomes" id="UP000001555"/>
    </source>
</evidence>
<feature type="region of interest" description="Disordered" evidence="1">
    <location>
        <begin position="1"/>
        <end position="55"/>
    </location>
</feature>
<dbReference type="InParanoid" id="B7P9E3"/>
<dbReference type="AlphaFoldDB" id="B7P9E3"/>
<dbReference type="HOGENOM" id="CLU_2239494_0_0_1"/>
<protein>
    <submittedName>
        <fullName evidence="2 3">Uncharacterized protein</fullName>
    </submittedName>
</protein>
<dbReference type="VEuPathDB" id="VectorBase:ISCI002537"/>
<dbReference type="EMBL" id="DS662892">
    <property type="protein sequence ID" value="EEC03215.1"/>
    <property type="molecule type" value="Genomic_DNA"/>
</dbReference>
<dbReference type="PaxDb" id="6945-B7P9E3"/>
<evidence type="ECO:0000313" key="2">
    <source>
        <dbReference type="EMBL" id="EEC03215.1"/>
    </source>
</evidence>
<name>B7P9E3_IXOSC</name>
<dbReference type="Proteomes" id="UP000001555">
    <property type="component" value="Unassembled WGS sequence"/>
</dbReference>
<dbReference type="EMBL" id="ABJB010484364">
    <property type="status" value="NOT_ANNOTATED_CDS"/>
    <property type="molecule type" value="Genomic_DNA"/>
</dbReference>
<evidence type="ECO:0000313" key="3">
    <source>
        <dbReference type="EnsemblMetazoa" id="ISCW002537-PA"/>
    </source>
</evidence>
<sequence>MRQCSDRAAVSGWQLDGSGHQAASQTRKDGQRVGGAGRRIGRSPQNDIDPPGKRATEERAIWTMGSGGLLPLAAIDFVRVLSLPRSRGLSIRLSFAYLFPVGVRM</sequence>